<dbReference type="AlphaFoldDB" id="A0A806KC67"/>
<name>A0A806KC67_9BACT</name>
<dbReference type="InterPro" id="IPR029787">
    <property type="entry name" value="Nucleotide_cyclase"/>
</dbReference>
<evidence type="ECO:0000313" key="3">
    <source>
        <dbReference type="EMBL" id="AGS52176.1"/>
    </source>
</evidence>
<keyword evidence="1" id="KW-1133">Transmembrane helix</keyword>
<protein>
    <submittedName>
        <fullName evidence="3">Adenylate cyclase</fullName>
        <ecNumber evidence="3">4.6.1.1</ecNumber>
    </submittedName>
</protein>
<feature type="transmembrane region" description="Helical" evidence="1">
    <location>
        <begin position="349"/>
        <end position="370"/>
    </location>
</feature>
<feature type="transmembrane region" description="Helical" evidence="1">
    <location>
        <begin position="320"/>
        <end position="343"/>
    </location>
</feature>
<reference evidence="3" key="1">
    <citation type="submission" date="2012-03" db="EMBL/GenBank/DDBJ databases">
        <title>Functional metagenomics reveals considerable lignocellulase gene clusters in the gut microbiome of a wood-feeding higher termite.</title>
        <authorList>
            <person name="Liu N."/>
        </authorList>
    </citation>
    <scope>NUCLEOTIDE SEQUENCE</scope>
</reference>
<dbReference type="InterPro" id="IPR011623">
    <property type="entry name" value="7TMR_DISM_rcpt_extracell_dom1"/>
</dbReference>
<dbReference type="GO" id="GO:0006171">
    <property type="term" value="P:cAMP biosynthetic process"/>
    <property type="evidence" value="ECO:0007669"/>
    <property type="project" value="TreeGrafter"/>
</dbReference>
<dbReference type="Pfam" id="PF07695">
    <property type="entry name" value="7TMR-DISM_7TM"/>
    <property type="match status" value="1"/>
</dbReference>
<dbReference type="EMBL" id="JQ844184">
    <property type="protein sequence ID" value="AGS52176.1"/>
    <property type="molecule type" value="Genomic_DNA"/>
</dbReference>
<feature type="transmembrane region" description="Helical" evidence="1">
    <location>
        <begin position="422"/>
        <end position="441"/>
    </location>
</feature>
<dbReference type="SMART" id="SM00044">
    <property type="entry name" value="CYCc"/>
    <property type="match status" value="1"/>
</dbReference>
<organism evidence="3">
    <name type="scientific">uncultured bacterium contig00049</name>
    <dbReference type="NCBI Taxonomy" id="1181534"/>
    <lineage>
        <taxon>Bacteria</taxon>
        <taxon>environmental samples</taxon>
    </lineage>
</organism>
<feature type="transmembrane region" description="Helical" evidence="1">
    <location>
        <begin position="390"/>
        <end position="410"/>
    </location>
</feature>
<evidence type="ECO:0000259" key="2">
    <source>
        <dbReference type="PROSITE" id="PS50125"/>
    </source>
</evidence>
<dbReference type="InterPro" id="IPR050697">
    <property type="entry name" value="Adenylyl/Guanylyl_Cyclase_3/4"/>
</dbReference>
<dbReference type="PROSITE" id="PS50125">
    <property type="entry name" value="GUANYLATE_CYCLASE_2"/>
    <property type="match status" value="1"/>
</dbReference>
<dbReference type="Pfam" id="PF00211">
    <property type="entry name" value="Guanylate_cyc"/>
    <property type="match status" value="1"/>
</dbReference>
<dbReference type="EC" id="4.6.1.1" evidence="3"/>
<dbReference type="PANTHER" id="PTHR43081:SF1">
    <property type="entry name" value="ADENYLATE CYCLASE, TERMINAL-DIFFERENTIATION SPECIFIC"/>
    <property type="match status" value="1"/>
</dbReference>
<keyword evidence="3" id="KW-0456">Lyase</keyword>
<proteinExistence type="predicted"/>
<dbReference type="SUPFAM" id="SSF55073">
    <property type="entry name" value="Nucleotide cyclase"/>
    <property type="match status" value="1"/>
</dbReference>
<feature type="domain" description="Guanylate cyclase" evidence="2">
    <location>
        <begin position="478"/>
        <end position="622"/>
    </location>
</feature>
<dbReference type="GO" id="GO:0035556">
    <property type="term" value="P:intracellular signal transduction"/>
    <property type="evidence" value="ECO:0007669"/>
    <property type="project" value="InterPro"/>
</dbReference>
<feature type="transmembrane region" description="Helical" evidence="1">
    <location>
        <begin position="295"/>
        <end position="313"/>
    </location>
</feature>
<feature type="transmembrane region" description="Helical" evidence="1">
    <location>
        <begin position="7"/>
        <end position="25"/>
    </location>
</feature>
<sequence>MDIKRTLTKFLIPVLYSAAIMLIIVNQFNTHNSIRKGGDGPLYKNLMEQPAFIKRGFNPADIKTGMGLSPAEKPENWVRFTSAPLRVKNSNLPDLPKRTFLSPFGKPEEEFTLAITMEISDDVIKAINANPNLHPGVYLSYIGENWEIFFNGTLVRTEMHLDENGKIQSRRNWRYVYFPMDKSLYVSGTNILAIRIVGDPALGVTGFYYTNPYYIDDFKTIDGRQKYLILTALFGMFVFIGLYYLILFISVKKKEEIYNLYYSIFSFLIAIYAITRNGNINQIIPNSDISVRLEFFALFTMVPVLGIFIEKIVRRKVSRVSIIVLSVYSLFAITQIFFCTQYGAELLQIWSVTVLLYFSFVFLYDVVYSYFWIGRKKQKATTEDGTSKTFIMNILVGSILVYLCGIYDVLDTLFFHNSFGLFLYSTFVYHIGISVTLAFNFQRMNRAIGVFGKFTNKEIAQLAMDEHIKPGGSPKHATIFFSDIRDFTGKSETFTKIFGKEASNKIVFWLNDYLSRMVECVEKKGGVVDKFIGDAVMAHWGASSESGNPRQDAYNCVYSALMMRSVLYKMNKSRKPGDQKNPKINIGCGINTGIVTAGQIGSEQRMEFTVIGDPVNLASRIESLNKVFGTDILISENTWKLIKDYIITEEMPAVNVKGKKDPVRIFAVINLKSAKKGPKTLADVRRFMGIKAEDRRQ</sequence>
<keyword evidence="1" id="KW-0812">Transmembrane</keyword>
<feature type="transmembrane region" description="Helical" evidence="1">
    <location>
        <begin position="227"/>
        <end position="246"/>
    </location>
</feature>
<dbReference type="GO" id="GO:0004016">
    <property type="term" value="F:adenylate cyclase activity"/>
    <property type="evidence" value="ECO:0007669"/>
    <property type="project" value="UniProtKB-EC"/>
</dbReference>
<dbReference type="Gene3D" id="3.30.70.1230">
    <property type="entry name" value="Nucleotide cyclase"/>
    <property type="match status" value="1"/>
</dbReference>
<dbReference type="PANTHER" id="PTHR43081">
    <property type="entry name" value="ADENYLATE CYCLASE, TERMINAL-DIFFERENTIATION SPECIFIC-RELATED"/>
    <property type="match status" value="1"/>
</dbReference>
<dbReference type="CDD" id="cd07302">
    <property type="entry name" value="CHD"/>
    <property type="match status" value="1"/>
</dbReference>
<dbReference type="InterPro" id="IPR001054">
    <property type="entry name" value="A/G_cyclase"/>
</dbReference>
<evidence type="ECO:0000256" key="1">
    <source>
        <dbReference type="SAM" id="Phobius"/>
    </source>
</evidence>
<keyword evidence="1" id="KW-0472">Membrane</keyword>
<feature type="transmembrane region" description="Helical" evidence="1">
    <location>
        <begin position="258"/>
        <end position="275"/>
    </location>
</feature>
<accession>A0A806KC67</accession>